<evidence type="ECO:0008006" key="3">
    <source>
        <dbReference type="Google" id="ProtNLM"/>
    </source>
</evidence>
<proteinExistence type="predicted"/>
<sequence>MTSLLISADDIKKELPGYSPDRAEEFHLESAKLADKRFDEYLKSSSCKEVVLMSGGPASGKTEFVTEYLMDQDVLIFDGILPTIEGAKIKLERIRKSKKQVKIYAVWPYDLRQAYTAFLSRDRRYSDKHFYTKHASARKTLLWIASSYPDIEIKLFKSAYLNKELGFTEVAFGFTSECIAFLSENQYNEDQIIDLVKA</sequence>
<dbReference type="Proteomes" id="UP000177528">
    <property type="component" value="Unassembled WGS sequence"/>
</dbReference>
<organism evidence="1 2">
    <name type="scientific">Candidatus Andersenbacteria bacterium RIFCSPHIGHO2_12_FULL_45_11</name>
    <dbReference type="NCBI Taxonomy" id="1797281"/>
    <lineage>
        <taxon>Bacteria</taxon>
        <taxon>Candidatus Anderseniibacteriota</taxon>
    </lineage>
</organism>
<evidence type="ECO:0000313" key="1">
    <source>
        <dbReference type="EMBL" id="OGY33439.1"/>
    </source>
</evidence>
<evidence type="ECO:0000313" key="2">
    <source>
        <dbReference type="Proteomes" id="UP000177528"/>
    </source>
</evidence>
<reference evidence="1 2" key="1">
    <citation type="journal article" date="2016" name="Nat. Commun.">
        <title>Thousands of microbial genomes shed light on interconnected biogeochemical processes in an aquifer system.</title>
        <authorList>
            <person name="Anantharaman K."/>
            <person name="Brown C.T."/>
            <person name="Hug L.A."/>
            <person name="Sharon I."/>
            <person name="Castelle C.J."/>
            <person name="Probst A.J."/>
            <person name="Thomas B.C."/>
            <person name="Singh A."/>
            <person name="Wilkins M.J."/>
            <person name="Karaoz U."/>
            <person name="Brodie E.L."/>
            <person name="Williams K.H."/>
            <person name="Hubbard S.S."/>
            <person name="Banfield J.F."/>
        </authorList>
    </citation>
    <scope>NUCLEOTIDE SEQUENCE [LARGE SCALE GENOMIC DNA]</scope>
</reference>
<gene>
    <name evidence="1" type="ORF">A3D99_04835</name>
</gene>
<accession>A0A1G1X0A8</accession>
<comment type="caution">
    <text evidence="1">The sequence shown here is derived from an EMBL/GenBank/DDBJ whole genome shotgun (WGS) entry which is preliminary data.</text>
</comment>
<dbReference type="EMBL" id="MHHR01000030">
    <property type="protein sequence ID" value="OGY33439.1"/>
    <property type="molecule type" value="Genomic_DNA"/>
</dbReference>
<name>A0A1G1X0A8_9BACT</name>
<protein>
    <recommendedName>
        <fullName evidence="3">UDP-N-acetylglucosamine kinase</fullName>
    </recommendedName>
</protein>
<dbReference type="AlphaFoldDB" id="A0A1G1X0A8"/>